<name>A0ABY7YQM0_9HYPH</name>
<dbReference type="PANTHER" id="PTHR32308:SF0">
    <property type="entry name" value="HPCH_HPAI ALDOLASE_CITRATE LYASE DOMAIN-CONTAINING PROTEIN"/>
    <property type="match status" value="1"/>
</dbReference>
<keyword evidence="3" id="KW-0479">Metal-binding</keyword>
<dbReference type="SUPFAM" id="SSF51621">
    <property type="entry name" value="Phosphoenolpyruvate/pyruvate domain"/>
    <property type="match status" value="1"/>
</dbReference>
<dbReference type="InterPro" id="IPR005000">
    <property type="entry name" value="Aldolase/citrate-lyase_domain"/>
</dbReference>
<dbReference type="PIRSF" id="PIRSF015582">
    <property type="entry name" value="Cit_lyase_B"/>
    <property type="match status" value="1"/>
</dbReference>
<dbReference type="Pfam" id="PF03328">
    <property type="entry name" value="HpcH_HpaI"/>
    <property type="match status" value="1"/>
</dbReference>
<reference evidence="6 7" key="1">
    <citation type="submission" date="2023-02" db="EMBL/GenBank/DDBJ databases">
        <title>Devosia algicola sp. nov., isolated from the phycosphere of marine algae.</title>
        <authorList>
            <person name="Kim J.M."/>
            <person name="Lee J.K."/>
            <person name="Choi B.J."/>
            <person name="Bayburt H."/>
            <person name="Jeon C.O."/>
        </authorList>
    </citation>
    <scope>NUCLEOTIDE SEQUENCE [LARGE SCALE GENOMIC DNA]</scope>
    <source>
        <strain evidence="6 7">G20-9</strain>
    </source>
</reference>
<comment type="cofactor">
    <cofactor evidence="1">
        <name>Mg(2+)</name>
        <dbReference type="ChEBI" id="CHEBI:18420"/>
    </cofactor>
</comment>
<proteinExistence type="inferred from homology"/>
<dbReference type="Proteomes" id="UP001220530">
    <property type="component" value="Chromosome"/>
</dbReference>
<dbReference type="InterPro" id="IPR015813">
    <property type="entry name" value="Pyrv/PenolPyrv_kinase-like_dom"/>
</dbReference>
<dbReference type="InterPro" id="IPR011206">
    <property type="entry name" value="Citrate_lyase_beta/mcl1/mcl2"/>
</dbReference>
<gene>
    <name evidence="6" type="ORF">PSQ19_05175</name>
</gene>
<comment type="similarity">
    <text evidence="2">Belongs to the HpcH/HpaI aldolase family.</text>
</comment>
<evidence type="ECO:0000259" key="5">
    <source>
        <dbReference type="Pfam" id="PF03328"/>
    </source>
</evidence>
<dbReference type="EMBL" id="CP118246">
    <property type="protein sequence ID" value="WDR03492.1"/>
    <property type="molecule type" value="Genomic_DNA"/>
</dbReference>
<evidence type="ECO:0000256" key="2">
    <source>
        <dbReference type="ARBA" id="ARBA00005568"/>
    </source>
</evidence>
<evidence type="ECO:0000256" key="4">
    <source>
        <dbReference type="ARBA" id="ARBA00022842"/>
    </source>
</evidence>
<protein>
    <submittedName>
        <fullName evidence="6">CoA ester lyase</fullName>
    </submittedName>
</protein>
<dbReference type="Gene3D" id="3.20.20.60">
    <property type="entry name" value="Phosphoenolpyruvate-binding domains"/>
    <property type="match status" value="1"/>
</dbReference>
<sequence length="306" mass="33128">MKPDLPVWRSMLFVPATNEKLVASAARREPDAFQIDLEDSVPVDRKSAARGNVPDIAKSLTGKGADVLVRINRPFRMALPDIEAAISQQVTGLNLSKVPDASYVRAMDEIVTDLEHERGLPIGHTKFILMIETAEGLQNITSLASGSDRVVAMTIGAEDLALDLGMEPEADGLYLPNVQLVAAARAAGVLPIGYLGTVAEYTDLEAYRATVRRSRKLGFEGGFCIHPNQIDILNEEFSPDAAQLALAEKLVNAYETAVGRGQGAVTFQNKMIDQPVADRARLLLRKGDAIGLKNRRKHSASSSELN</sequence>
<evidence type="ECO:0000313" key="7">
    <source>
        <dbReference type="Proteomes" id="UP001220530"/>
    </source>
</evidence>
<dbReference type="PANTHER" id="PTHR32308">
    <property type="entry name" value="LYASE BETA SUBUNIT, PUTATIVE (AFU_ORTHOLOGUE AFUA_4G13030)-RELATED"/>
    <property type="match status" value="1"/>
</dbReference>
<dbReference type="GO" id="GO:0016829">
    <property type="term" value="F:lyase activity"/>
    <property type="evidence" value="ECO:0007669"/>
    <property type="project" value="UniProtKB-KW"/>
</dbReference>
<organism evidence="6 7">
    <name type="scientific">Devosia algicola</name>
    <dbReference type="NCBI Taxonomy" id="3026418"/>
    <lineage>
        <taxon>Bacteria</taxon>
        <taxon>Pseudomonadati</taxon>
        <taxon>Pseudomonadota</taxon>
        <taxon>Alphaproteobacteria</taxon>
        <taxon>Hyphomicrobiales</taxon>
        <taxon>Devosiaceae</taxon>
        <taxon>Devosia</taxon>
    </lineage>
</organism>
<evidence type="ECO:0000256" key="3">
    <source>
        <dbReference type="ARBA" id="ARBA00022723"/>
    </source>
</evidence>
<evidence type="ECO:0000313" key="6">
    <source>
        <dbReference type="EMBL" id="WDR03492.1"/>
    </source>
</evidence>
<accession>A0ABY7YQM0</accession>
<keyword evidence="7" id="KW-1185">Reference proteome</keyword>
<dbReference type="RefSeq" id="WP_282219886.1">
    <property type="nucleotide sequence ID" value="NZ_CP118246.1"/>
</dbReference>
<keyword evidence="6" id="KW-0456">Lyase</keyword>
<dbReference type="InterPro" id="IPR040442">
    <property type="entry name" value="Pyrv_kinase-like_dom_sf"/>
</dbReference>
<feature type="domain" description="HpcH/HpaI aldolase/citrate lyase" evidence="5">
    <location>
        <begin position="9"/>
        <end position="227"/>
    </location>
</feature>
<keyword evidence="4" id="KW-0460">Magnesium</keyword>
<evidence type="ECO:0000256" key="1">
    <source>
        <dbReference type="ARBA" id="ARBA00001946"/>
    </source>
</evidence>